<evidence type="ECO:0008006" key="4">
    <source>
        <dbReference type="Google" id="ProtNLM"/>
    </source>
</evidence>
<name>A0A2R5F8Y0_9PROT</name>
<feature type="signal peptide" evidence="1">
    <location>
        <begin position="1"/>
        <end position="24"/>
    </location>
</feature>
<organism evidence="2 3">
    <name type="scientific">Novimethylophilus kurashikiensis</name>
    <dbReference type="NCBI Taxonomy" id="1825523"/>
    <lineage>
        <taxon>Bacteria</taxon>
        <taxon>Pseudomonadati</taxon>
        <taxon>Pseudomonadota</taxon>
        <taxon>Betaproteobacteria</taxon>
        <taxon>Nitrosomonadales</taxon>
        <taxon>Methylophilaceae</taxon>
        <taxon>Novimethylophilus</taxon>
    </lineage>
</organism>
<dbReference type="RefSeq" id="WP_227871456.1">
    <property type="nucleotide sequence ID" value="NZ_BDOQ01000009.1"/>
</dbReference>
<keyword evidence="1" id="KW-0732">Signal</keyword>
<proteinExistence type="predicted"/>
<feature type="chain" id="PRO_5015340791" description="DUF481 domain-containing protein" evidence="1">
    <location>
        <begin position="25"/>
        <end position="344"/>
    </location>
</feature>
<dbReference type="InterPro" id="IPR007433">
    <property type="entry name" value="DUF481"/>
</dbReference>
<keyword evidence="3" id="KW-1185">Reference proteome</keyword>
<evidence type="ECO:0000256" key="1">
    <source>
        <dbReference type="SAM" id="SignalP"/>
    </source>
</evidence>
<protein>
    <recommendedName>
        <fullName evidence="4">DUF481 domain-containing protein</fullName>
    </recommendedName>
</protein>
<reference evidence="2 3" key="1">
    <citation type="journal article" date="2018" name="Environ. Microbiol.">
        <title>Isolation and genomic characterization of Novimethylophilus kurashikiensis gen. nov. sp. nov., a new lanthanide-dependent methylotrophic species of Methylophilaceae.</title>
        <authorList>
            <person name="Lv H."/>
            <person name="Sahin N."/>
            <person name="Tani A."/>
        </authorList>
    </citation>
    <scope>NUCLEOTIDE SEQUENCE [LARGE SCALE GENOMIC DNA]</scope>
    <source>
        <strain evidence="2 3">La2-4</strain>
    </source>
</reference>
<dbReference type="Proteomes" id="UP000245081">
    <property type="component" value="Unassembled WGS sequence"/>
</dbReference>
<gene>
    <name evidence="2" type="ORF">NMK_2286</name>
</gene>
<sequence>MYRRIRLKTPLVLAIVLAVFQVQARADQIKLKNGDLLTGSIVKKEATTVVFKTNYAGTINVQWSEIENITSDEPVHLVLSDGSSLRGELVSTDPGDIGLEQENGGEEKNFSLMKTRYINPSPDLTGEGYKWTGNINAGGTLTQGNSETKGINIDGETVFRALKNRFTIGGYFHRLEDRGRNTQFNSRVNGKYDRFLEPQWYVYGNTSFENDRFRDLKLRSTAGVGTGYQIFETPNLNLSIEGGVNYINEDFYKAQDDSYPGLRWALRYDQMLFHSSTKFFHEHEVLMDIQQTSHYLLTSKTGIRFPPIFNFNASTQFQYNWDSRPAVGRKRADSILMFTLGYGW</sequence>
<evidence type="ECO:0000313" key="2">
    <source>
        <dbReference type="EMBL" id="GBG14686.1"/>
    </source>
</evidence>
<evidence type="ECO:0000313" key="3">
    <source>
        <dbReference type="Proteomes" id="UP000245081"/>
    </source>
</evidence>
<accession>A0A2R5F8Y0</accession>
<dbReference type="EMBL" id="BDOQ01000009">
    <property type="protein sequence ID" value="GBG14686.1"/>
    <property type="molecule type" value="Genomic_DNA"/>
</dbReference>
<comment type="caution">
    <text evidence="2">The sequence shown here is derived from an EMBL/GenBank/DDBJ whole genome shotgun (WGS) entry which is preliminary data.</text>
</comment>
<dbReference type="AlphaFoldDB" id="A0A2R5F8Y0"/>
<dbReference type="Pfam" id="PF04338">
    <property type="entry name" value="DUF481"/>
    <property type="match status" value="1"/>
</dbReference>